<keyword evidence="8 10" id="KW-0862">Zinc</keyword>
<dbReference type="CTD" id="340152"/>
<dbReference type="GO" id="GO:0005654">
    <property type="term" value="C:nucleoplasm"/>
    <property type="evidence" value="ECO:0007669"/>
    <property type="project" value="Ensembl"/>
</dbReference>
<feature type="region of interest" description="Disordered" evidence="11">
    <location>
        <begin position="297"/>
        <end position="369"/>
    </location>
</feature>
<evidence type="ECO:0000256" key="9">
    <source>
        <dbReference type="ARBA" id="ARBA00022842"/>
    </source>
</evidence>
<dbReference type="FunFam" id="3.40.50.11980:FF:000001">
    <property type="entry name" value="ZC3H12A isoform 1"/>
    <property type="match status" value="1"/>
</dbReference>
<dbReference type="KEGG" id="acs:100567408"/>
<reference evidence="13" key="2">
    <citation type="submission" date="2025-08" db="UniProtKB">
        <authorList>
            <consortium name="Ensembl"/>
        </authorList>
    </citation>
    <scope>IDENTIFICATION</scope>
</reference>
<reference evidence="13" key="1">
    <citation type="submission" date="2009-12" db="EMBL/GenBank/DDBJ databases">
        <title>The Genome Sequence of Anolis carolinensis (Green Anole Lizard).</title>
        <authorList>
            <consortium name="The Genome Sequencing Platform"/>
            <person name="Di Palma F."/>
            <person name="Alfoldi J."/>
            <person name="Heiman D."/>
            <person name="Young S."/>
            <person name="Grabherr M."/>
            <person name="Johnson J."/>
            <person name="Lander E.S."/>
            <person name="Lindblad-Toh K."/>
        </authorList>
    </citation>
    <scope>NUCLEOTIDE SEQUENCE [LARGE SCALE GENOMIC DNA]</scope>
    <source>
        <strain evidence="13">JBL SC #1</strain>
    </source>
</reference>
<organism evidence="13 14">
    <name type="scientific">Anolis carolinensis</name>
    <name type="common">Green anole</name>
    <name type="synonym">American chameleon</name>
    <dbReference type="NCBI Taxonomy" id="28377"/>
    <lineage>
        <taxon>Eukaryota</taxon>
        <taxon>Metazoa</taxon>
        <taxon>Chordata</taxon>
        <taxon>Craniata</taxon>
        <taxon>Vertebrata</taxon>
        <taxon>Euteleostomi</taxon>
        <taxon>Lepidosauria</taxon>
        <taxon>Squamata</taxon>
        <taxon>Bifurcata</taxon>
        <taxon>Unidentata</taxon>
        <taxon>Episquamata</taxon>
        <taxon>Toxicofera</taxon>
        <taxon>Iguania</taxon>
        <taxon>Dactyloidae</taxon>
        <taxon>Anolis</taxon>
    </lineage>
</organism>
<evidence type="ECO:0000313" key="14">
    <source>
        <dbReference type="Proteomes" id="UP000001646"/>
    </source>
</evidence>
<evidence type="ECO:0000256" key="10">
    <source>
        <dbReference type="PROSITE-ProRule" id="PRU00723"/>
    </source>
</evidence>
<evidence type="ECO:0000256" key="5">
    <source>
        <dbReference type="ARBA" id="ARBA00022759"/>
    </source>
</evidence>
<dbReference type="Gene3D" id="3.40.50.11980">
    <property type="match status" value="1"/>
</dbReference>
<reference evidence="13" key="3">
    <citation type="submission" date="2025-09" db="UniProtKB">
        <authorList>
            <consortium name="Ensembl"/>
        </authorList>
    </citation>
    <scope>IDENTIFICATION</scope>
</reference>
<evidence type="ECO:0000313" key="13">
    <source>
        <dbReference type="Ensembl" id="ENSACAP00000006833.3"/>
    </source>
</evidence>
<dbReference type="PANTHER" id="PTHR12876">
    <property type="entry name" value="N4BP1-RELATED"/>
    <property type="match status" value="1"/>
</dbReference>
<gene>
    <name evidence="13" type="primary">ZC3H12D</name>
</gene>
<dbReference type="Proteomes" id="UP000001646">
    <property type="component" value="Unplaced"/>
</dbReference>
<dbReference type="GeneID" id="100567408"/>
<dbReference type="GO" id="GO:0005634">
    <property type="term" value="C:nucleus"/>
    <property type="evidence" value="ECO:0000318"/>
    <property type="project" value="GO_Central"/>
</dbReference>
<evidence type="ECO:0000256" key="3">
    <source>
        <dbReference type="ARBA" id="ARBA00022722"/>
    </source>
</evidence>
<evidence type="ECO:0000256" key="7">
    <source>
        <dbReference type="ARBA" id="ARBA00022801"/>
    </source>
</evidence>
<dbReference type="GO" id="GO:0036464">
    <property type="term" value="C:cytoplasmic ribonucleoprotein granule"/>
    <property type="evidence" value="ECO:0000318"/>
    <property type="project" value="GO_Central"/>
</dbReference>
<keyword evidence="7" id="KW-0378">Hydrolase</keyword>
<keyword evidence="14" id="KW-1185">Reference proteome</keyword>
<evidence type="ECO:0000256" key="1">
    <source>
        <dbReference type="ARBA" id="ARBA00001946"/>
    </source>
</evidence>
<feature type="zinc finger region" description="C3H1-type" evidence="10">
    <location>
        <begin position="254"/>
        <end position="279"/>
    </location>
</feature>
<dbReference type="PROSITE" id="PS50103">
    <property type="entry name" value="ZF_C3H1"/>
    <property type="match status" value="1"/>
</dbReference>
<dbReference type="InterPro" id="IPR051101">
    <property type="entry name" value="ZC3H12/N4BP1_RNase_Reg"/>
</dbReference>
<evidence type="ECO:0000256" key="8">
    <source>
        <dbReference type="ARBA" id="ARBA00022833"/>
    </source>
</evidence>
<feature type="region of interest" description="Disordered" evidence="11">
    <location>
        <begin position="464"/>
        <end position="488"/>
    </location>
</feature>
<dbReference type="HOGENOM" id="CLU_013020_0_0_1"/>
<comment type="cofactor">
    <cofactor evidence="1">
        <name>Mg(2+)</name>
        <dbReference type="ChEBI" id="CHEBI:18420"/>
    </cofactor>
</comment>
<evidence type="ECO:0000256" key="6">
    <source>
        <dbReference type="ARBA" id="ARBA00022771"/>
    </source>
</evidence>
<keyword evidence="6 10" id="KW-0863">Zinc-finger</keyword>
<dbReference type="Ensembl" id="ENSACAT00000006983.4">
    <property type="protein sequence ID" value="ENSACAP00000006833.3"/>
    <property type="gene ID" value="ENSACAG00000006984.4"/>
</dbReference>
<dbReference type="eggNOG" id="KOG3777">
    <property type="taxonomic scope" value="Eukaryota"/>
</dbReference>
<dbReference type="InterPro" id="IPR040546">
    <property type="entry name" value="Rege-1_UBA-like"/>
</dbReference>
<dbReference type="GO" id="GO:0004521">
    <property type="term" value="F:RNA endonuclease activity"/>
    <property type="evidence" value="ECO:0000318"/>
    <property type="project" value="GO_Central"/>
</dbReference>
<keyword evidence="3" id="KW-0540">Nuclease</keyword>
<protein>
    <submittedName>
        <fullName evidence="13">Zinc finger CCCH-type containing 12D</fullName>
    </submittedName>
</protein>
<evidence type="ECO:0000256" key="4">
    <source>
        <dbReference type="ARBA" id="ARBA00022723"/>
    </source>
</evidence>
<dbReference type="AlphaFoldDB" id="H9GC60"/>
<keyword evidence="9" id="KW-0460">Magnesium</keyword>
<dbReference type="Pfam" id="PF18039">
    <property type="entry name" value="UBA_6"/>
    <property type="match status" value="1"/>
</dbReference>
<accession>H9GC60</accession>
<dbReference type="GO" id="GO:0000932">
    <property type="term" value="C:P-body"/>
    <property type="evidence" value="ECO:0007669"/>
    <property type="project" value="Ensembl"/>
</dbReference>
<dbReference type="InterPro" id="IPR000571">
    <property type="entry name" value="Znf_CCCH"/>
</dbReference>
<keyword evidence="4 10" id="KW-0479">Metal-binding</keyword>
<dbReference type="InterPro" id="IPR021869">
    <property type="entry name" value="RNase_Zc3h12_NYN"/>
</dbReference>
<dbReference type="GO" id="GO:0016787">
    <property type="term" value="F:hydrolase activity"/>
    <property type="evidence" value="ECO:0007669"/>
    <property type="project" value="UniProtKB-KW"/>
</dbReference>
<dbReference type="GO" id="GO:0008270">
    <property type="term" value="F:zinc ion binding"/>
    <property type="evidence" value="ECO:0007669"/>
    <property type="project" value="UniProtKB-KW"/>
</dbReference>
<dbReference type="OrthoDB" id="392925at2759"/>
<dbReference type="PANTHER" id="PTHR12876:SF11">
    <property type="entry name" value="RIBONUCLEASE ZC3H12D-RELATED"/>
    <property type="match status" value="1"/>
</dbReference>
<proteinExistence type="inferred from homology"/>
<name>H9GC60_ANOCA</name>
<dbReference type="InParanoid" id="H9GC60"/>
<dbReference type="GO" id="GO:0003729">
    <property type="term" value="F:mRNA binding"/>
    <property type="evidence" value="ECO:0000318"/>
    <property type="project" value="GO_Central"/>
</dbReference>
<evidence type="ECO:0000256" key="11">
    <source>
        <dbReference type="SAM" id="MobiDB-lite"/>
    </source>
</evidence>
<dbReference type="Bgee" id="ENSACAG00000006984">
    <property type="expression patterns" value="Expressed in adrenal gland and 1 other cell type or tissue"/>
</dbReference>
<dbReference type="Pfam" id="PF11977">
    <property type="entry name" value="RNase_Zc3h12a"/>
    <property type="match status" value="1"/>
</dbReference>
<evidence type="ECO:0000259" key="12">
    <source>
        <dbReference type="PROSITE" id="PS50103"/>
    </source>
</evidence>
<dbReference type="GeneTree" id="ENSGT00940000161388"/>
<dbReference type="STRING" id="28377.ENSACAP00000006833"/>
<feature type="domain" description="C3H1-type" evidence="12">
    <location>
        <begin position="254"/>
        <end position="279"/>
    </location>
</feature>
<keyword evidence="5" id="KW-0255">Endonuclease</keyword>
<sequence length="600" mass="68272">MEAQQNKLDFFHKLGYDKDQVCKVLEKLGQEALENDLLQELIQMGKRPLDHENRLQEHSHPNPVGHGSCYTLTAFQPSSEEGNAPSSNLRPVVIDGSNVAMSHGNKEVFSCLGIQLVVDWFKHRGHQYIKVFVPSWRKESSRFDTPITDQHILEKLAKEAILVYTPSRKMKGKRMVCYDDRYIVKLAYELDGIIVSNDNFRDLQNENPEWKWFIEQRLLMYSFVNDKFMPPDDPLGRHGPSLGNFLRKKPLFPEPKWQLCPYDKKCTYGIKCKFSHPERLNWNHTAVADELRAKTRAYSPIQSTEDELGRPKSRKNRCGNTSNQGGPRGDDAVVNRGTSGSSLAMPHNLIPQWERDDARTSGNEWASRHRINWTPGSTVLQQSQAKEEEAISNQLTALSLSERTHSGNITGPGKYKGLVGDPHWDYYLTYNQSPPLPRHNLCWDCPCLQVCNAQGCCRMQPPTVQTTQMPPSSVRQGMKTQPEGQHTPMVSSSEIFSYFKHGDMQYPESLQGKGYGQLLPLDSGSFGTVDHYAENEPQQILALNPQANVQQTLCFGFPYNGLHQAVSYFSSTRNTDIRILMPFVPNYRNLQSSTPSRKPQ</sequence>
<dbReference type="CDD" id="cd18729">
    <property type="entry name" value="PIN_Zc3h12-like"/>
    <property type="match status" value="1"/>
</dbReference>
<evidence type="ECO:0000256" key="2">
    <source>
        <dbReference type="ARBA" id="ARBA00010922"/>
    </source>
</evidence>
<feature type="compositionally biased region" description="Polar residues" evidence="11">
    <location>
        <begin position="473"/>
        <end position="488"/>
    </location>
</feature>
<comment type="similarity">
    <text evidence="2">Belongs to the ZC3H12 family.</text>
</comment>